<accession>A0A6A6HNC4</accession>
<dbReference type="PANTHER" id="PTHR38703">
    <property type="entry name" value="CHROMOSOME 8, WHOLE GENOME SHOTGUN SEQUENCE"/>
    <property type="match status" value="1"/>
</dbReference>
<evidence type="ECO:0000313" key="2">
    <source>
        <dbReference type="EMBL" id="KAF2238960.1"/>
    </source>
</evidence>
<feature type="compositionally biased region" description="Polar residues" evidence="1">
    <location>
        <begin position="41"/>
        <end position="50"/>
    </location>
</feature>
<feature type="compositionally biased region" description="Basic and acidic residues" evidence="1">
    <location>
        <begin position="158"/>
        <end position="175"/>
    </location>
</feature>
<dbReference type="AlphaFoldDB" id="A0A6A6HNC4"/>
<keyword evidence="3" id="KW-1185">Reference proteome</keyword>
<reference evidence="2" key="1">
    <citation type="journal article" date="2020" name="Stud. Mycol.">
        <title>101 Dothideomycetes genomes: a test case for predicting lifestyles and emergence of pathogens.</title>
        <authorList>
            <person name="Haridas S."/>
            <person name="Albert R."/>
            <person name="Binder M."/>
            <person name="Bloem J."/>
            <person name="Labutti K."/>
            <person name="Salamov A."/>
            <person name="Andreopoulos B."/>
            <person name="Baker S."/>
            <person name="Barry K."/>
            <person name="Bills G."/>
            <person name="Bluhm B."/>
            <person name="Cannon C."/>
            <person name="Castanera R."/>
            <person name="Culley D."/>
            <person name="Daum C."/>
            <person name="Ezra D."/>
            <person name="Gonzalez J."/>
            <person name="Henrissat B."/>
            <person name="Kuo A."/>
            <person name="Liang C."/>
            <person name="Lipzen A."/>
            <person name="Lutzoni F."/>
            <person name="Magnuson J."/>
            <person name="Mondo S."/>
            <person name="Nolan M."/>
            <person name="Ohm R."/>
            <person name="Pangilinan J."/>
            <person name="Park H.-J."/>
            <person name="Ramirez L."/>
            <person name="Alfaro M."/>
            <person name="Sun H."/>
            <person name="Tritt A."/>
            <person name="Yoshinaga Y."/>
            <person name="Zwiers L.-H."/>
            <person name="Turgeon B."/>
            <person name="Goodwin S."/>
            <person name="Spatafora J."/>
            <person name="Crous P."/>
            <person name="Grigoriev I."/>
        </authorList>
    </citation>
    <scope>NUCLEOTIDE SEQUENCE</scope>
    <source>
        <strain evidence="2">Tuck. ex Michener</strain>
    </source>
</reference>
<dbReference type="EMBL" id="ML991774">
    <property type="protein sequence ID" value="KAF2238960.1"/>
    <property type="molecule type" value="Genomic_DNA"/>
</dbReference>
<dbReference type="Proteomes" id="UP000800092">
    <property type="component" value="Unassembled WGS sequence"/>
</dbReference>
<organism evidence="2 3">
    <name type="scientific">Viridothelium virens</name>
    <name type="common">Speckled blister lichen</name>
    <name type="synonym">Trypethelium virens</name>
    <dbReference type="NCBI Taxonomy" id="1048519"/>
    <lineage>
        <taxon>Eukaryota</taxon>
        <taxon>Fungi</taxon>
        <taxon>Dikarya</taxon>
        <taxon>Ascomycota</taxon>
        <taxon>Pezizomycotina</taxon>
        <taxon>Dothideomycetes</taxon>
        <taxon>Dothideomycetes incertae sedis</taxon>
        <taxon>Trypetheliales</taxon>
        <taxon>Trypetheliaceae</taxon>
        <taxon>Viridothelium</taxon>
    </lineage>
</organism>
<feature type="compositionally biased region" description="Basic and acidic residues" evidence="1">
    <location>
        <begin position="24"/>
        <end position="38"/>
    </location>
</feature>
<feature type="region of interest" description="Disordered" evidence="1">
    <location>
        <begin position="8"/>
        <end position="51"/>
    </location>
</feature>
<sequence length="419" mass="47509">MYLKVIRLTNHDTPVSTLPPPPDANHDRGNGLHSRVDSGIHSPQKQSIENPQAPVYQDVNLSQDFQRLDLGGQRQQPERRPLDGIANRYAEYIRYENDKNSDQNPVEHRGRKRMVARKPLNGFQHSAHDTSILNVQSQDASLASEGYLKDLRDPASFRKDHSQRLEGDHSKESRKTVSRPTSCDETARDEHKAAHSRSQPAQKIGMQDQSRHPLDKSKKRSLHVENTKSSPSLEGVVDLTDSEDTTLATRWAPAVTHETIHKDVHHIRKEHITREVHTHDYYHRILPVIDVQVLPPRHFVPSTTNSGQLVEVPGSAIPGRRDDEDQKMRNWFVARGVEKVDEAATGPRRFTARDFQDDEGDHHDWIGEDGVKRSTTTWVHAPTAETGGQRTRQTMPFHFGSTDPDQDGFRAEDFSAGCN</sequence>
<feature type="region of interest" description="Disordered" evidence="1">
    <location>
        <begin position="399"/>
        <end position="419"/>
    </location>
</feature>
<protein>
    <submittedName>
        <fullName evidence="2">Uncharacterized protein</fullName>
    </submittedName>
</protein>
<evidence type="ECO:0000256" key="1">
    <source>
        <dbReference type="SAM" id="MobiDB-lite"/>
    </source>
</evidence>
<name>A0A6A6HNC4_VIRVR</name>
<gene>
    <name evidence="2" type="ORF">EV356DRAFT_225082</name>
</gene>
<dbReference type="OrthoDB" id="5325276at2759"/>
<proteinExistence type="predicted"/>
<evidence type="ECO:0000313" key="3">
    <source>
        <dbReference type="Proteomes" id="UP000800092"/>
    </source>
</evidence>
<feature type="region of interest" description="Disordered" evidence="1">
    <location>
        <begin position="158"/>
        <end position="235"/>
    </location>
</feature>
<feature type="compositionally biased region" description="Basic and acidic residues" evidence="1">
    <location>
        <begin position="209"/>
        <end position="226"/>
    </location>
</feature>
<dbReference type="PANTHER" id="PTHR38703:SF1">
    <property type="entry name" value="ALLERGEN"/>
    <property type="match status" value="1"/>
</dbReference>